<dbReference type="InterPro" id="IPR006020">
    <property type="entry name" value="PTB/PI_dom"/>
</dbReference>
<feature type="non-terminal residue" evidence="7">
    <location>
        <position position="1"/>
    </location>
</feature>
<dbReference type="InterPro" id="IPR011993">
    <property type="entry name" value="PH-like_dom_sf"/>
</dbReference>
<dbReference type="SMART" id="SM00252">
    <property type="entry name" value="SH2"/>
    <property type="match status" value="1"/>
</dbReference>
<keyword evidence="8" id="KW-1185">Reference proteome</keyword>
<dbReference type="Pfam" id="PF08416">
    <property type="entry name" value="PTB"/>
    <property type="match status" value="1"/>
</dbReference>
<feature type="compositionally biased region" description="Low complexity" evidence="5">
    <location>
        <begin position="324"/>
        <end position="345"/>
    </location>
</feature>
<protein>
    <submittedName>
        <fullName evidence="7">TENS4 protein</fullName>
    </submittedName>
</protein>
<gene>
    <name evidence="7" type="primary">Tns4</name>
    <name evidence="7" type="ORF">PEUTAE_R05727</name>
</gene>
<name>A0A852FQT9_PEUTA</name>
<comment type="similarity">
    <text evidence="2">Belongs to the PTEN phosphatase protein family.</text>
</comment>
<evidence type="ECO:0000256" key="4">
    <source>
        <dbReference type="PROSITE-ProRule" id="PRU00191"/>
    </source>
</evidence>
<dbReference type="EMBL" id="WBNO01020599">
    <property type="protein sequence ID" value="NXQ17870.1"/>
    <property type="molecule type" value="Genomic_DNA"/>
</dbReference>
<feature type="compositionally biased region" description="Polar residues" evidence="5">
    <location>
        <begin position="357"/>
        <end position="377"/>
    </location>
</feature>
<evidence type="ECO:0000256" key="5">
    <source>
        <dbReference type="SAM" id="MobiDB-lite"/>
    </source>
</evidence>
<feature type="non-terminal residue" evidence="7">
    <location>
        <position position="730"/>
    </location>
</feature>
<dbReference type="InterPro" id="IPR000980">
    <property type="entry name" value="SH2"/>
</dbReference>
<proteinExistence type="inferred from homology"/>
<organism evidence="7 8">
    <name type="scientific">Peucedramus taeniatus</name>
    <name type="common">Olive warbler</name>
    <dbReference type="NCBI Taxonomy" id="135441"/>
    <lineage>
        <taxon>Eukaryota</taxon>
        <taxon>Metazoa</taxon>
        <taxon>Chordata</taxon>
        <taxon>Craniata</taxon>
        <taxon>Vertebrata</taxon>
        <taxon>Euteleostomi</taxon>
        <taxon>Archelosauria</taxon>
        <taxon>Archosauria</taxon>
        <taxon>Dinosauria</taxon>
        <taxon>Saurischia</taxon>
        <taxon>Theropoda</taxon>
        <taxon>Coelurosauria</taxon>
        <taxon>Aves</taxon>
        <taxon>Neognathae</taxon>
        <taxon>Neoaves</taxon>
        <taxon>Telluraves</taxon>
        <taxon>Australaves</taxon>
        <taxon>Passeriformes</taxon>
        <taxon>Passeroidea</taxon>
        <taxon>Fringillidae</taxon>
        <taxon>Peucedraminae</taxon>
        <taxon>Peucedramus</taxon>
    </lineage>
</organism>
<evidence type="ECO:0000256" key="2">
    <source>
        <dbReference type="ARBA" id="ARBA00007881"/>
    </source>
</evidence>
<feature type="region of interest" description="Disordered" evidence="5">
    <location>
        <begin position="178"/>
        <end position="239"/>
    </location>
</feature>
<dbReference type="AlphaFoldDB" id="A0A852FQT9"/>
<feature type="compositionally biased region" description="Polar residues" evidence="5">
    <location>
        <begin position="187"/>
        <end position="207"/>
    </location>
</feature>
<dbReference type="PANTHER" id="PTHR45734">
    <property type="entry name" value="TENSIN"/>
    <property type="match status" value="1"/>
</dbReference>
<comment type="caution">
    <text evidence="7">The sequence shown here is derived from an EMBL/GenBank/DDBJ whole genome shotgun (WGS) entry which is preliminary data.</text>
</comment>
<evidence type="ECO:0000313" key="7">
    <source>
        <dbReference type="EMBL" id="NXQ17870.1"/>
    </source>
</evidence>
<dbReference type="Gene3D" id="3.30.505.10">
    <property type="entry name" value="SH2 domain"/>
    <property type="match status" value="1"/>
</dbReference>
<dbReference type="SUPFAM" id="SSF50729">
    <property type="entry name" value="PH domain-like"/>
    <property type="match status" value="1"/>
</dbReference>
<dbReference type="PANTHER" id="PTHR45734:SF6">
    <property type="entry name" value="TENSIN-4"/>
    <property type="match status" value="1"/>
</dbReference>
<keyword evidence="3 4" id="KW-0727">SH2 domain</keyword>
<dbReference type="SMART" id="SM00462">
    <property type="entry name" value="PTB"/>
    <property type="match status" value="1"/>
</dbReference>
<dbReference type="InterPro" id="IPR033929">
    <property type="entry name" value="Tensin_PTB"/>
</dbReference>
<dbReference type="GO" id="GO:0005925">
    <property type="term" value="C:focal adhesion"/>
    <property type="evidence" value="ECO:0007669"/>
    <property type="project" value="UniProtKB-SubCell"/>
</dbReference>
<dbReference type="PROSITE" id="PS50001">
    <property type="entry name" value="SH2"/>
    <property type="match status" value="1"/>
</dbReference>
<sequence length="730" mass="77604">MSQVIESHVLRVGQTVCISSPEESESLHPAGYPGCSALPSKYVYYSTEAWTDPPSMVHPKARLLPSGRAYGAQPLPERAAAHTQGKAQQNSSLERPPAPCRPKEEENSMDPEAQPMSPSLDITIETLNQMILEIDPTFQPLPCRPVRDAAQPAAQGDTAATKKQELEAVDIKYIELTPGRATGPDLPQSSPSPSGTPFSRSPQTNGFLPQKGALGGKYSTSDSVVFSSPPGSLSPQSATLSCSKASESTSSPWQCLAGHTDTISYSPGALSTSPGVDNLLKPVQVLRARQRGSWVSQLSTSPGSDTSYILGSSTHSLHNEDSDASAAASLSPASSLGSPFSPSSGIVSHPREAFGQSCPQPRAGSSPSAGTSLVQKGQASSCPPSILTSAADIPVLLVNGCLEHGDGPRLAKAPPSCATQPPLAGCSPASRLGALNNAQSAPTLSCLSDSPLKAGQPTMKFVMDTSKYWFKPSISRDRAIQLLRDKEPGTFLVRDSTSFRGSFGLAMKVPGSPSSSQTGEESSDLVRHFLIESSTKGVHLKGASEELYFGSLSAFVYQHSITPLALPCKLSIPTRDLADGEDSPDCTAEPALSLARKTAVCNVLYLNSVNVETLTGAPAILKGISCTLELETLPTPTLVHFRVTEQGVTLTDVQRKVFFRRHYPLAAIRFCGMDPENRKWQKYCKSSRIFGFVAKSQTDSENLCHLFAEYDTVQPVSLVIDLLRQLLPSP</sequence>
<dbReference type="InterPro" id="IPR036860">
    <property type="entry name" value="SH2_dom_sf"/>
</dbReference>
<reference evidence="7" key="1">
    <citation type="submission" date="2019-09" db="EMBL/GenBank/DDBJ databases">
        <title>Bird 10,000 Genomes (B10K) Project - Family phase.</title>
        <authorList>
            <person name="Zhang G."/>
        </authorList>
    </citation>
    <scope>NUCLEOTIDE SEQUENCE</scope>
    <source>
        <strain evidence="7">B10K-DU-002-52</strain>
        <tissue evidence="7">Muscle</tissue>
    </source>
</reference>
<comment type="subcellular location">
    <subcellularLocation>
        <location evidence="1">Cell junction</location>
        <location evidence="1">Focal adhesion</location>
    </subcellularLocation>
</comment>
<feature type="compositionally biased region" description="Polar residues" evidence="5">
    <location>
        <begin position="293"/>
        <end position="316"/>
    </location>
</feature>
<feature type="domain" description="SH2" evidence="6">
    <location>
        <begin position="469"/>
        <end position="574"/>
    </location>
</feature>
<dbReference type="InterPro" id="IPR013625">
    <property type="entry name" value="PTB"/>
</dbReference>
<evidence type="ECO:0000259" key="6">
    <source>
        <dbReference type="PROSITE" id="PS50001"/>
    </source>
</evidence>
<dbReference type="Pfam" id="PF00017">
    <property type="entry name" value="SH2"/>
    <property type="match status" value="1"/>
</dbReference>
<feature type="region of interest" description="Disordered" evidence="5">
    <location>
        <begin position="78"/>
        <end position="117"/>
    </location>
</feature>
<accession>A0A852FQT9</accession>
<feature type="region of interest" description="Disordered" evidence="5">
    <location>
        <begin position="291"/>
        <end position="377"/>
    </location>
</feature>
<feature type="compositionally biased region" description="Polar residues" evidence="5">
    <location>
        <begin position="218"/>
        <end position="239"/>
    </location>
</feature>
<dbReference type="Proteomes" id="UP000629713">
    <property type="component" value="Unassembled WGS sequence"/>
</dbReference>
<dbReference type="Gene3D" id="2.30.29.30">
    <property type="entry name" value="Pleckstrin-homology domain (PH domain)/Phosphotyrosine-binding domain (PTB)"/>
    <property type="match status" value="1"/>
</dbReference>
<evidence type="ECO:0000256" key="3">
    <source>
        <dbReference type="ARBA" id="ARBA00022999"/>
    </source>
</evidence>
<evidence type="ECO:0000313" key="8">
    <source>
        <dbReference type="Proteomes" id="UP000629713"/>
    </source>
</evidence>
<evidence type="ECO:0000256" key="1">
    <source>
        <dbReference type="ARBA" id="ARBA00004246"/>
    </source>
</evidence>
<dbReference type="SUPFAM" id="SSF55550">
    <property type="entry name" value="SH2 domain"/>
    <property type="match status" value="1"/>
</dbReference>
<dbReference type="CDD" id="cd01213">
    <property type="entry name" value="PTB_tensin"/>
    <property type="match status" value="1"/>
</dbReference>
<dbReference type="InterPro" id="IPR051484">
    <property type="entry name" value="Tensin_PTEN_phosphatase"/>
</dbReference>